<feature type="transmembrane region" description="Helical" evidence="1">
    <location>
        <begin position="51"/>
        <end position="70"/>
    </location>
</feature>
<organism evidence="2">
    <name type="scientific">marine sediment metagenome</name>
    <dbReference type="NCBI Taxonomy" id="412755"/>
    <lineage>
        <taxon>unclassified sequences</taxon>
        <taxon>metagenomes</taxon>
        <taxon>ecological metagenomes</taxon>
    </lineage>
</organism>
<comment type="caution">
    <text evidence="2">The sequence shown here is derived from an EMBL/GenBank/DDBJ whole genome shotgun (WGS) entry which is preliminary data.</text>
</comment>
<dbReference type="EMBL" id="BART01009323">
    <property type="protein sequence ID" value="GAG66562.1"/>
    <property type="molecule type" value="Genomic_DNA"/>
</dbReference>
<feature type="non-terminal residue" evidence="2">
    <location>
        <position position="1"/>
    </location>
</feature>
<sequence length="73" mass="8060">LYEESQIIGKVVTVYPLRYLFSSYGYVIPLTAGALLAISSRRRPEIDVNDVLLCFIFSLSMIGIIGYRLSGGA</sequence>
<protein>
    <submittedName>
        <fullName evidence="2">Uncharacterized protein</fullName>
    </submittedName>
</protein>
<proteinExistence type="predicted"/>
<reference evidence="2" key="1">
    <citation type="journal article" date="2014" name="Front. Microbiol.">
        <title>High frequency of phylogenetically diverse reductive dehalogenase-homologous genes in deep subseafloor sedimentary metagenomes.</title>
        <authorList>
            <person name="Kawai M."/>
            <person name="Futagami T."/>
            <person name="Toyoda A."/>
            <person name="Takaki Y."/>
            <person name="Nishi S."/>
            <person name="Hori S."/>
            <person name="Arai W."/>
            <person name="Tsubouchi T."/>
            <person name="Morono Y."/>
            <person name="Uchiyama I."/>
            <person name="Ito T."/>
            <person name="Fujiyama A."/>
            <person name="Inagaki F."/>
            <person name="Takami H."/>
        </authorList>
    </citation>
    <scope>NUCLEOTIDE SEQUENCE</scope>
    <source>
        <strain evidence="2">Expedition CK06-06</strain>
    </source>
</reference>
<keyword evidence="1" id="KW-1133">Transmembrane helix</keyword>
<dbReference type="AlphaFoldDB" id="X1A929"/>
<name>X1A929_9ZZZZ</name>
<evidence type="ECO:0000313" key="2">
    <source>
        <dbReference type="EMBL" id="GAG66562.1"/>
    </source>
</evidence>
<evidence type="ECO:0000256" key="1">
    <source>
        <dbReference type="SAM" id="Phobius"/>
    </source>
</evidence>
<keyword evidence="1" id="KW-0472">Membrane</keyword>
<gene>
    <name evidence="2" type="ORF">S01H4_20693</name>
</gene>
<keyword evidence="1" id="KW-0812">Transmembrane</keyword>
<accession>X1A929</accession>
<feature type="transmembrane region" description="Helical" evidence="1">
    <location>
        <begin position="20"/>
        <end position="39"/>
    </location>
</feature>